<feature type="domain" description="Transposase putative helix-turn-helix" evidence="1">
    <location>
        <begin position="1"/>
        <end position="45"/>
    </location>
</feature>
<reference evidence="2 3" key="1">
    <citation type="submission" date="2020-04" db="EMBL/GenBank/DDBJ databases">
        <title>Novel strain L. Fermentum HFD1 producer antibacterial peptides.</title>
        <authorList>
            <person name="Ozhegov G.D."/>
            <person name="Pavlova A.S."/>
            <person name="Zhuravleva D.E."/>
            <person name="Gogoleva N.V."/>
            <person name="Shagimardanova E.I."/>
            <person name="Markelova M.I."/>
            <person name="Yarullina D.R."/>
            <person name="Kayumov A.R."/>
        </authorList>
    </citation>
    <scope>NUCLEOTIDE SEQUENCE [LARGE SCALE GENOMIC DNA]</scope>
    <source>
        <strain evidence="2 3">HFD1</strain>
    </source>
</reference>
<dbReference type="Proteomes" id="UP000503169">
    <property type="component" value="Chromosome"/>
</dbReference>
<dbReference type="Pfam" id="PF12323">
    <property type="entry name" value="HTH_OrfB_IS605"/>
    <property type="match status" value="1"/>
</dbReference>
<dbReference type="InterPro" id="IPR021027">
    <property type="entry name" value="Transposase_put_HTH"/>
</dbReference>
<evidence type="ECO:0000313" key="2">
    <source>
        <dbReference type="EMBL" id="QIX57878.1"/>
    </source>
</evidence>
<sequence length="99" mass="11842">MVLKAVKMCIYPNSEQRDRLMQTFGCARFVWNQMLNMQIERRKNNPDAKFVNAFGMNNLLKRLKEEYPWLKQAESTSLQSANRNLVDAFQRFFKGRIYN</sequence>
<accession>A0AAJ4KV74</accession>
<dbReference type="EMBL" id="CP050919">
    <property type="protein sequence ID" value="QIX57878.1"/>
    <property type="molecule type" value="Genomic_DNA"/>
</dbReference>
<name>A0AAJ4KV74_LIMFE</name>
<gene>
    <name evidence="2" type="ORF">HCY95_00284</name>
</gene>
<evidence type="ECO:0000313" key="3">
    <source>
        <dbReference type="Proteomes" id="UP000503169"/>
    </source>
</evidence>
<dbReference type="AlphaFoldDB" id="A0AAJ4KV74"/>
<organism evidence="2 3">
    <name type="scientific">Limosilactobacillus fermentum</name>
    <name type="common">Lactobacillus fermentum</name>
    <dbReference type="NCBI Taxonomy" id="1613"/>
    <lineage>
        <taxon>Bacteria</taxon>
        <taxon>Bacillati</taxon>
        <taxon>Bacillota</taxon>
        <taxon>Bacilli</taxon>
        <taxon>Lactobacillales</taxon>
        <taxon>Lactobacillaceae</taxon>
        <taxon>Limosilactobacillus</taxon>
    </lineage>
</organism>
<evidence type="ECO:0000259" key="1">
    <source>
        <dbReference type="Pfam" id="PF12323"/>
    </source>
</evidence>
<protein>
    <recommendedName>
        <fullName evidence="1">Transposase putative helix-turn-helix domain-containing protein</fullName>
    </recommendedName>
</protein>
<proteinExistence type="predicted"/>